<dbReference type="OrthoDB" id="7573856at2"/>
<dbReference type="AlphaFoldDB" id="A0A147I565"/>
<feature type="region of interest" description="Disordered" evidence="1">
    <location>
        <begin position="1"/>
        <end position="82"/>
    </location>
</feature>
<name>A0A147I565_9SPHN</name>
<proteinExistence type="predicted"/>
<evidence type="ECO:0000256" key="1">
    <source>
        <dbReference type="SAM" id="MobiDB-lite"/>
    </source>
</evidence>
<reference evidence="2 3" key="1">
    <citation type="journal article" date="2016" name="Front. Microbiol.">
        <title>Genomic Resource of Rice Seed Associated Bacteria.</title>
        <authorList>
            <person name="Midha S."/>
            <person name="Bansal K."/>
            <person name="Sharma S."/>
            <person name="Kumar N."/>
            <person name="Patil P.P."/>
            <person name="Chaudhry V."/>
            <person name="Patil P.B."/>
        </authorList>
    </citation>
    <scope>NUCLEOTIDE SEQUENCE [LARGE SCALE GENOMIC DNA]</scope>
    <source>
        <strain evidence="2 3">NS334</strain>
    </source>
</reference>
<protein>
    <submittedName>
        <fullName evidence="2">Uncharacterized protein</fullName>
    </submittedName>
</protein>
<dbReference type="RefSeq" id="WP_058755244.1">
    <property type="nucleotide sequence ID" value="NZ_LDTB01000016.1"/>
</dbReference>
<comment type="caution">
    <text evidence="2">The sequence shown here is derived from an EMBL/GenBank/DDBJ whole genome shotgun (WGS) entry which is preliminary data.</text>
</comment>
<dbReference type="Proteomes" id="UP000074310">
    <property type="component" value="Unassembled WGS sequence"/>
</dbReference>
<dbReference type="PATRIC" id="fig|869719.3.peg.895"/>
<evidence type="ECO:0000313" key="2">
    <source>
        <dbReference type="EMBL" id="KTT73769.1"/>
    </source>
</evidence>
<accession>A0A147I565</accession>
<sequence>MTDKQPMQADGEGTTPHLPDANGEVASRRDSAGESQGGAYPNPHKGKEGGHFHGGQTERAYHGTGQLGDQKTGDQPNAGSTE</sequence>
<evidence type="ECO:0000313" key="3">
    <source>
        <dbReference type="Proteomes" id="UP000074310"/>
    </source>
</evidence>
<feature type="compositionally biased region" description="Polar residues" evidence="1">
    <location>
        <begin position="67"/>
        <end position="82"/>
    </location>
</feature>
<keyword evidence="3" id="KW-1185">Reference proteome</keyword>
<dbReference type="EMBL" id="LDTB01000016">
    <property type="protein sequence ID" value="KTT73769.1"/>
    <property type="molecule type" value="Genomic_DNA"/>
</dbReference>
<organism evidence="2 3">
    <name type="scientific">Sphingomonas endophytica</name>
    <dbReference type="NCBI Taxonomy" id="869719"/>
    <lineage>
        <taxon>Bacteria</taxon>
        <taxon>Pseudomonadati</taxon>
        <taxon>Pseudomonadota</taxon>
        <taxon>Alphaproteobacteria</taxon>
        <taxon>Sphingomonadales</taxon>
        <taxon>Sphingomonadaceae</taxon>
        <taxon>Sphingomonas</taxon>
    </lineage>
</organism>
<gene>
    <name evidence="2" type="ORF">NS334_06950</name>
</gene>